<organism evidence="1">
    <name type="scientific">Megavirus baoshan</name>
    <dbReference type="NCBI Taxonomy" id="2496520"/>
    <lineage>
        <taxon>Viruses</taxon>
        <taxon>Varidnaviria</taxon>
        <taxon>Bamfordvirae</taxon>
        <taxon>Nucleocytoviricota</taxon>
        <taxon>Megaviricetes</taxon>
        <taxon>Imitervirales</taxon>
        <taxon>Mimiviridae</taxon>
        <taxon>Megamimivirinae</taxon>
        <taxon>Megavirus</taxon>
        <taxon>Megavirus baoshanense</taxon>
    </lineage>
</organism>
<sequence length="177" mass="21143">MKIYRFEIDDAVNSITIEEFCNDDSHVNCYEFHYKYLADKDLQDFEKELIERIYNYYIRCINFIKDNWCKEYYCKKMPDTNIMKIDDLFIDHLKNDEESIIIKTITVAHKLYDRTIRYSVEIYDFNGCECGTFYTSGDSRCACENRRVKLTHKGLDINWISSINLDDEKSVSIAVGY</sequence>
<proteinExistence type="predicted"/>
<protein>
    <submittedName>
        <fullName evidence="1">Uncharacterized protein</fullName>
    </submittedName>
</protein>
<reference evidence="1" key="1">
    <citation type="submission" date="2018-03" db="EMBL/GenBank/DDBJ databases">
        <title>Draft genome sequences of Megaviruse, new member of the family Mimiviridae isolated from water in Shanghai, China.</title>
        <authorList>
            <person name="Xia Y."/>
        </authorList>
    </citation>
    <scope>NUCLEOTIDE SEQUENCE</scope>
    <source>
        <strain evidence="1">SH</strain>
    </source>
</reference>
<name>A0A3Q8U8B9_9VIRU</name>
<accession>A0A3Q8U8B9</accession>
<dbReference type="EMBL" id="MH046811">
    <property type="protein sequence ID" value="AZL89619.1"/>
    <property type="molecule type" value="Genomic_DNA"/>
</dbReference>
<gene>
    <name evidence="1" type="ORF">Mb0125</name>
</gene>
<evidence type="ECO:0000313" key="1">
    <source>
        <dbReference type="EMBL" id="AZL89619.1"/>
    </source>
</evidence>